<dbReference type="GO" id="GO:0005886">
    <property type="term" value="C:plasma membrane"/>
    <property type="evidence" value="ECO:0007669"/>
    <property type="project" value="UniProtKB-SubCell"/>
</dbReference>
<comment type="subcellular location">
    <subcellularLocation>
        <location evidence="10">Cell membrane</location>
        <topology evidence="10">Multi-pass membrane protein</topology>
    </subcellularLocation>
</comment>
<dbReference type="Proteomes" id="UP000282930">
    <property type="component" value="Chromosome"/>
</dbReference>
<evidence type="ECO:0000256" key="9">
    <source>
        <dbReference type="ARBA" id="ARBA00023264"/>
    </source>
</evidence>
<keyword evidence="2 10" id="KW-0444">Lipid biosynthesis</keyword>
<evidence type="ECO:0000256" key="10">
    <source>
        <dbReference type="HAMAP-Rule" id="MF_01043"/>
    </source>
</evidence>
<evidence type="ECO:0000313" key="12">
    <source>
        <dbReference type="Proteomes" id="UP000282930"/>
    </source>
</evidence>
<evidence type="ECO:0000256" key="3">
    <source>
        <dbReference type="ARBA" id="ARBA00022679"/>
    </source>
</evidence>
<reference evidence="11 12" key="1">
    <citation type="submission" date="2018-12" db="EMBL/GenBank/DDBJ databases">
        <title>Genome sequence from the cellulolytic species, Caldicellulosiruptor changbaiensis.</title>
        <authorList>
            <person name="Blumer-Schuette S.E."/>
            <person name="Mendoza C."/>
        </authorList>
    </citation>
    <scope>NUCLEOTIDE SEQUENCE [LARGE SCALE GENOMIC DNA]</scope>
    <source>
        <strain evidence="11 12">CBS-Z</strain>
    </source>
</reference>
<dbReference type="PANTHER" id="PTHR30309:SF0">
    <property type="entry name" value="GLYCEROL-3-PHOSPHATE ACYLTRANSFERASE-RELATED"/>
    <property type="match status" value="1"/>
</dbReference>
<evidence type="ECO:0000256" key="8">
    <source>
        <dbReference type="ARBA" id="ARBA00023209"/>
    </source>
</evidence>
<keyword evidence="4 10" id="KW-0812">Transmembrane</keyword>
<keyword evidence="11" id="KW-0012">Acyltransferase</keyword>
<comment type="catalytic activity">
    <reaction evidence="10">
        <text>an acyl phosphate + sn-glycerol 3-phosphate = a 1-acyl-sn-glycero-3-phosphate + phosphate</text>
        <dbReference type="Rhea" id="RHEA:34075"/>
        <dbReference type="ChEBI" id="CHEBI:43474"/>
        <dbReference type="ChEBI" id="CHEBI:57597"/>
        <dbReference type="ChEBI" id="CHEBI:57970"/>
        <dbReference type="ChEBI" id="CHEBI:59918"/>
        <dbReference type="EC" id="2.3.1.275"/>
    </reaction>
</comment>
<dbReference type="KEGG" id="ccha:ELD05_03240"/>
<keyword evidence="6 10" id="KW-0443">Lipid metabolism</keyword>
<evidence type="ECO:0000313" key="11">
    <source>
        <dbReference type="EMBL" id="AZT89744.1"/>
    </source>
</evidence>
<dbReference type="UniPathway" id="UPA00085"/>
<evidence type="ECO:0000256" key="5">
    <source>
        <dbReference type="ARBA" id="ARBA00022989"/>
    </source>
</evidence>
<keyword evidence="3 10" id="KW-0808">Transferase</keyword>
<keyword evidence="7 10" id="KW-0472">Membrane</keyword>
<proteinExistence type="inferred from homology"/>
<dbReference type="InterPro" id="IPR003811">
    <property type="entry name" value="G3P_acylTferase_PlsY"/>
</dbReference>
<dbReference type="SMART" id="SM01207">
    <property type="entry name" value="G3P_acyltransf"/>
    <property type="match status" value="1"/>
</dbReference>
<name>A0A3T0D3P9_9FIRM</name>
<evidence type="ECO:0000256" key="1">
    <source>
        <dbReference type="ARBA" id="ARBA00022475"/>
    </source>
</evidence>
<feature type="transmembrane region" description="Helical" evidence="10">
    <location>
        <begin position="81"/>
        <end position="100"/>
    </location>
</feature>
<keyword evidence="8 10" id="KW-0594">Phospholipid biosynthesis</keyword>
<dbReference type="Pfam" id="PF02660">
    <property type="entry name" value="G3P_acyltransf"/>
    <property type="match status" value="1"/>
</dbReference>
<dbReference type="EC" id="2.3.1.275" evidence="10"/>
<dbReference type="GO" id="GO:0043772">
    <property type="term" value="F:acyl-phosphate glycerol-3-phosphate acyltransferase activity"/>
    <property type="evidence" value="ECO:0007669"/>
    <property type="project" value="UniProtKB-UniRule"/>
</dbReference>
<gene>
    <name evidence="10" type="primary">plsY</name>
    <name evidence="11" type="ORF">ELD05_03240</name>
</gene>
<evidence type="ECO:0000256" key="2">
    <source>
        <dbReference type="ARBA" id="ARBA00022516"/>
    </source>
</evidence>
<keyword evidence="5 10" id="KW-1133">Transmembrane helix</keyword>
<evidence type="ECO:0000256" key="4">
    <source>
        <dbReference type="ARBA" id="ARBA00022692"/>
    </source>
</evidence>
<dbReference type="AlphaFoldDB" id="A0A3T0D3P9"/>
<comment type="pathway">
    <text evidence="10">Lipid metabolism; phospholipid metabolism.</text>
</comment>
<accession>A0A3T0D3P9</accession>
<dbReference type="EMBL" id="CP034791">
    <property type="protein sequence ID" value="AZT89744.1"/>
    <property type="molecule type" value="Genomic_DNA"/>
</dbReference>
<dbReference type="HAMAP" id="MF_01043">
    <property type="entry name" value="PlsY"/>
    <property type="match status" value="1"/>
</dbReference>
<comment type="subunit">
    <text evidence="10">Probably interacts with PlsX.</text>
</comment>
<feature type="transmembrane region" description="Helical" evidence="10">
    <location>
        <begin position="147"/>
        <end position="176"/>
    </location>
</feature>
<dbReference type="RefSeq" id="WP_127351337.1">
    <property type="nucleotide sequence ID" value="NZ_CP034791.1"/>
</dbReference>
<feature type="transmembrane region" description="Helical" evidence="10">
    <location>
        <begin position="112"/>
        <end position="135"/>
    </location>
</feature>
<evidence type="ECO:0000256" key="6">
    <source>
        <dbReference type="ARBA" id="ARBA00023098"/>
    </source>
</evidence>
<organism evidence="11 12">
    <name type="scientific">Caldicellulosiruptor changbaiensis</name>
    <dbReference type="NCBI Taxonomy" id="1222016"/>
    <lineage>
        <taxon>Bacteria</taxon>
        <taxon>Bacillati</taxon>
        <taxon>Bacillota</taxon>
        <taxon>Bacillota incertae sedis</taxon>
        <taxon>Caldicellulosiruptorales</taxon>
        <taxon>Caldicellulosiruptoraceae</taxon>
        <taxon>Caldicellulosiruptor</taxon>
    </lineage>
</organism>
<sequence length="198" mass="22012">MIIVFAFISFLIGSIPFSYIITKKFFNKDITNAPDKNPGATNAFRMAGVKAGVPSLILDISKGYFVAYIAKYVLFLKGPDLYIVVFMVILGHAYSVFLHLKGGKSIATSLGVLFSLYGIAPIIFFALGSFLGLLMYKKDNLGTVLGIWSLMIWARCIYLPIEELVFLVLLCAFLTYRQLRTLPIEMDLLKVAKGMLKA</sequence>
<keyword evidence="12" id="KW-1185">Reference proteome</keyword>
<keyword evidence="9 10" id="KW-1208">Phospholipid metabolism</keyword>
<keyword evidence="1 10" id="KW-1003">Cell membrane</keyword>
<dbReference type="GO" id="GO:0008654">
    <property type="term" value="P:phospholipid biosynthetic process"/>
    <property type="evidence" value="ECO:0007669"/>
    <property type="project" value="UniProtKB-UniRule"/>
</dbReference>
<comment type="caution">
    <text evidence="10">Lacks conserved residue(s) required for the propagation of feature annotation.</text>
</comment>
<evidence type="ECO:0000256" key="7">
    <source>
        <dbReference type="ARBA" id="ARBA00023136"/>
    </source>
</evidence>
<comment type="function">
    <text evidence="10">Catalyzes the transfer of an acyl group from acyl-phosphate (acyl-PO(4)) to glycerol-3-phosphate (G3P) to form lysophosphatidic acid (LPA). This enzyme utilizes acyl-phosphate as fatty acyl donor, but not acyl-CoA or acyl-ACP.</text>
</comment>
<comment type="similarity">
    <text evidence="10">Belongs to the PlsY family.</text>
</comment>
<dbReference type="PANTHER" id="PTHR30309">
    <property type="entry name" value="INNER MEMBRANE PROTEIN YGIH"/>
    <property type="match status" value="1"/>
</dbReference>
<protein>
    <recommendedName>
        <fullName evidence="10">Glycerol-3-phosphate acyltransferase</fullName>
    </recommendedName>
    <alternativeName>
        <fullName evidence="10">Acyl-PO4 G3P acyltransferase</fullName>
    </alternativeName>
    <alternativeName>
        <fullName evidence="10">Acyl-phosphate--glycerol-3-phosphate acyltransferase</fullName>
    </alternativeName>
    <alternativeName>
        <fullName evidence="10">G3P acyltransferase</fullName>
        <shortName evidence="10">GPAT</shortName>
        <ecNumber evidence="10">2.3.1.275</ecNumber>
    </alternativeName>
    <alternativeName>
        <fullName evidence="10">Lysophosphatidic acid synthase</fullName>
        <shortName evidence="10">LPA synthase</shortName>
    </alternativeName>
</protein>